<evidence type="ECO:0000259" key="12">
    <source>
        <dbReference type="Pfam" id="PF12019"/>
    </source>
</evidence>
<comment type="subcellular location">
    <subcellularLocation>
        <location evidence="1">Cell inner membrane</location>
        <topology evidence="1">Single-pass membrane protein</topology>
    </subcellularLocation>
</comment>
<keyword evidence="7 11" id="KW-1133">Transmembrane helix</keyword>
<dbReference type="RefSeq" id="WP_230775036.1">
    <property type="nucleotide sequence ID" value="NZ_JAJNCT010000010.1"/>
</dbReference>
<keyword evidence="4" id="KW-0488">Methylation</keyword>
<dbReference type="InterPro" id="IPR022346">
    <property type="entry name" value="T2SS_GspH"/>
</dbReference>
<evidence type="ECO:0000256" key="7">
    <source>
        <dbReference type="ARBA" id="ARBA00022989"/>
    </source>
</evidence>
<comment type="caution">
    <text evidence="13">The sequence shown here is derived from an EMBL/GenBank/DDBJ whole genome shotgun (WGS) entry which is preliminary data.</text>
</comment>
<dbReference type="GO" id="GO:0015627">
    <property type="term" value="C:type II protein secretion system complex"/>
    <property type="evidence" value="ECO:0007669"/>
    <property type="project" value="InterPro"/>
</dbReference>
<dbReference type="Gene3D" id="3.55.40.10">
    <property type="entry name" value="minor pseudopilin epsh domain"/>
    <property type="match status" value="1"/>
</dbReference>
<dbReference type="InterPro" id="IPR045584">
    <property type="entry name" value="Pilin-like"/>
</dbReference>
<dbReference type="GO" id="GO:0005886">
    <property type="term" value="C:plasma membrane"/>
    <property type="evidence" value="ECO:0007669"/>
    <property type="project" value="UniProtKB-SubCell"/>
</dbReference>
<sequence>MNSIVLIDLLNCKSWRRHLGLTAVELMVVISLLAIIASIAVPNFNGLLQRWRVRQSLEAMHSAIHLARSEAIKRSGQVALQRISTSGHCQARARTNDWSCGWQVCVHGLGQQLCAPDALVIQRFEAPPGLQVQRSSLGEGIRFDRWGMPVGGFSFSLLPKGKGLEDAAAKGLCTSRGGRVRIADKPPCPARG</sequence>
<proteinExistence type="inferred from homology"/>
<keyword evidence="6 11" id="KW-0812">Transmembrane</keyword>
<dbReference type="Pfam" id="PF12019">
    <property type="entry name" value="GspH"/>
    <property type="match status" value="1"/>
</dbReference>
<evidence type="ECO:0000313" key="13">
    <source>
        <dbReference type="EMBL" id="MCD2165863.1"/>
    </source>
</evidence>
<keyword evidence="5" id="KW-0997">Cell inner membrane</keyword>
<reference evidence="13 14" key="1">
    <citation type="submission" date="2021-11" db="EMBL/GenBank/DDBJ databases">
        <title>Genome sequence.</title>
        <authorList>
            <person name="Sun Q."/>
        </authorList>
    </citation>
    <scope>NUCLEOTIDE SEQUENCE [LARGE SCALE GENOMIC DNA]</scope>
    <source>
        <strain evidence="13 14">KCTC 12005</strain>
    </source>
</reference>
<dbReference type="GO" id="GO:0015628">
    <property type="term" value="P:protein secretion by the type II secretion system"/>
    <property type="evidence" value="ECO:0007669"/>
    <property type="project" value="InterPro"/>
</dbReference>
<evidence type="ECO:0000256" key="9">
    <source>
        <dbReference type="ARBA" id="ARBA00025772"/>
    </source>
</evidence>
<dbReference type="EMBL" id="JAJNCT010000010">
    <property type="protein sequence ID" value="MCD2165863.1"/>
    <property type="molecule type" value="Genomic_DNA"/>
</dbReference>
<evidence type="ECO:0000256" key="3">
    <source>
        <dbReference type="ARBA" id="ARBA00022475"/>
    </source>
</evidence>
<evidence type="ECO:0000256" key="8">
    <source>
        <dbReference type="ARBA" id="ARBA00023136"/>
    </source>
</evidence>
<organism evidence="13 14">
    <name type="scientific">Comamonas koreensis</name>
    <dbReference type="NCBI Taxonomy" id="160825"/>
    <lineage>
        <taxon>Bacteria</taxon>
        <taxon>Pseudomonadati</taxon>
        <taxon>Pseudomonadota</taxon>
        <taxon>Betaproteobacteria</taxon>
        <taxon>Burkholderiales</taxon>
        <taxon>Comamonadaceae</taxon>
        <taxon>Comamonas</taxon>
    </lineage>
</organism>
<keyword evidence="14" id="KW-1185">Reference proteome</keyword>
<evidence type="ECO:0000256" key="4">
    <source>
        <dbReference type="ARBA" id="ARBA00022481"/>
    </source>
</evidence>
<gene>
    <name evidence="13" type="ORF">LPW39_12040</name>
</gene>
<protein>
    <recommendedName>
        <fullName evidence="2">Type II secretion system protein H</fullName>
    </recommendedName>
    <alternativeName>
        <fullName evidence="10">General secretion pathway protein H</fullName>
    </alternativeName>
</protein>
<keyword evidence="8 11" id="KW-0472">Membrane</keyword>
<keyword evidence="3" id="KW-1003">Cell membrane</keyword>
<name>A0AAW4XW04_9BURK</name>
<evidence type="ECO:0000256" key="5">
    <source>
        <dbReference type="ARBA" id="ARBA00022519"/>
    </source>
</evidence>
<dbReference type="InterPro" id="IPR012902">
    <property type="entry name" value="N_methyl_site"/>
</dbReference>
<evidence type="ECO:0000256" key="11">
    <source>
        <dbReference type="SAM" id="Phobius"/>
    </source>
</evidence>
<evidence type="ECO:0000256" key="10">
    <source>
        <dbReference type="ARBA" id="ARBA00030775"/>
    </source>
</evidence>
<dbReference type="Proteomes" id="UP001199260">
    <property type="component" value="Unassembled WGS sequence"/>
</dbReference>
<dbReference type="NCBIfam" id="TIGR02532">
    <property type="entry name" value="IV_pilin_GFxxxE"/>
    <property type="match status" value="1"/>
</dbReference>
<evidence type="ECO:0000313" key="14">
    <source>
        <dbReference type="Proteomes" id="UP001199260"/>
    </source>
</evidence>
<dbReference type="SUPFAM" id="SSF54523">
    <property type="entry name" value="Pili subunits"/>
    <property type="match status" value="1"/>
</dbReference>
<accession>A0AAW4XW04</accession>
<feature type="domain" description="General secretion pathway GspH" evidence="12">
    <location>
        <begin position="58"/>
        <end position="160"/>
    </location>
</feature>
<evidence type="ECO:0000256" key="2">
    <source>
        <dbReference type="ARBA" id="ARBA00021549"/>
    </source>
</evidence>
<evidence type="ECO:0000256" key="6">
    <source>
        <dbReference type="ARBA" id="ARBA00022692"/>
    </source>
</evidence>
<feature type="transmembrane region" description="Helical" evidence="11">
    <location>
        <begin position="20"/>
        <end position="44"/>
    </location>
</feature>
<comment type="similarity">
    <text evidence="9">Belongs to the GSP H family.</text>
</comment>
<dbReference type="AlphaFoldDB" id="A0AAW4XW04"/>
<evidence type="ECO:0000256" key="1">
    <source>
        <dbReference type="ARBA" id="ARBA00004377"/>
    </source>
</evidence>